<evidence type="ECO:0000259" key="15">
    <source>
        <dbReference type="SMART" id="SM00891"/>
    </source>
</evidence>
<evidence type="ECO:0000256" key="11">
    <source>
        <dbReference type="ARBA" id="ARBA00023204"/>
    </source>
</evidence>
<dbReference type="SMART" id="SM00891">
    <property type="entry name" value="ERCC4"/>
    <property type="match status" value="1"/>
</dbReference>
<feature type="region of interest" description="Disordered" evidence="14">
    <location>
        <begin position="179"/>
        <end position="224"/>
    </location>
</feature>
<evidence type="ECO:0000313" key="16">
    <source>
        <dbReference type="EMBL" id="CAG8583874.1"/>
    </source>
</evidence>
<evidence type="ECO:0000256" key="14">
    <source>
        <dbReference type="SAM" id="MobiDB-lite"/>
    </source>
</evidence>
<sequence>MSTDEELRFMAEEVSAVFTDKTLNEILIDLARTRSATVTMNRILDGEFLKETSLDPSLCFGGSSTDSLHQPNSTNNPEIICIDDDDEDQPVIHNDNARINQSYLQGSHGNTSWNQNKAEDLISQISNIESAINDVQVMATSSVQSIPRETARSARETKKLMKERQKEEKLMERLQQKVQREAERLQQKAEREAERLQQKAEREAEKQRIKEMREANKTKKDKQEMTREMIVEMESSLLNSPIGRLIKSILIEKQVTIQSLDCPTPNIITWSRRVTTRYDPIIEAYTPILEKIEQESHVLVYQPMQSFAKMISDATLHTFCNGLQRAFANKKLLLLIEGMDNYMKKSTKKRNREFADAVRNAIGADENTTSRRRKRSVDERIDEALIQEELIWLQLVARCLVIHTKNENETAEMVGILTTDIATIPYKNKNLDLNVCIEGQVRAGVDSRDAWMRMLQEIQLVTHPVASSIVERYPTVSCLYDAYRQCSTHEQRELLLADIEVPTAGLSRRFRTVGPALSKRIHQIFTEDDSDILIS</sequence>
<dbReference type="InterPro" id="IPR033310">
    <property type="entry name" value="Mms4/EME1/EME2"/>
</dbReference>
<protein>
    <submittedName>
        <fullName evidence="16">2998_t:CDS:1</fullName>
    </submittedName>
</protein>
<keyword evidence="9" id="KW-0460">Magnesium</keyword>
<keyword evidence="7" id="KW-0227">DNA damage</keyword>
<dbReference type="Gene3D" id="1.10.8.10">
    <property type="entry name" value="DNA helicase RuvA subunit, C-terminal domain"/>
    <property type="match status" value="1"/>
</dbReference>
<evidence type="ECO:0000256" key="1">
    <source>
        <dbReference type="ARBA" id="ARBA00001946"/>
    </source>
</evidence>
<comment type="cofactor">
    <cofactor evidence="1">
        <name>Mg(2+)</name>
        <dbReference type="ChEBI" id="CHEBI:18420"/>
    </cofactor>
</comment>
<keyword evidence="12" id="KW-0539">Nucleus</keyword>
<dbReference type="InterPro" id="IPR047521">
    <property type="entry name" value="XPF_nuclease_EME1_ascomycetes"/>
</dbReference>
<evidence type="ECO:0000256" key="9">
    <source>
        <dbReference type="ARBA" id="ARBA00022842"/>
    </source>
</evidence>
<comment type="subcellular location">
    <subcellularLocation>
        <location evidence="2">Nucleus</location>
    </subcellularLocation>
</comment>
<dbReference type="Pfam" id="PF21292">
    <property type="entry name" value="EME1-MUS81_C"/>
    <property type="match status" value="1"/>
</dbReference>
<accession>A0A9N9C242</accession>
<dbReference type="GO" id="GO:0048476">
    <property type="term" value="C:Holliday junction resolvase complex"/>
    <property type="evidence" value="ECO:0007669"/>
    <property type="project" value="InterPro"/>
</dbReference>
<dbReference type="CDD" id="cd20085">
    <property type="entry name" value="XPF_nuclease_Mms4"/>
    <property type="match status" value="1"/>
</dbReference>
<organism evidence="16 17">
    <name type="scientific">Paraglomus brasilianum</name>
    <dbReference type="NCBI Taxonomy" id="144538"/>
    <lineage>
        <taxon>Eukaryota</taxon>
        <taxon>Fungi</taxon>
        <taxon>Fungi incertae sedis</taxon>
        <taxon>Mucoromycota</taxon>
        <taxon>Glomeromycotina</taxon>
        <taxon>Glomeromycetes</taxon>
        <taxon>Paraglomerales</taxon>
        <taxon>Paraglomeraceae</taxon>
        <taxon>Paraglomus</taxon>
    </lineage>
</organism>
<name>A0A9N9C242_9GLOM</name>
<evidence type="ECO:0000256" key="10">
    <source>
        <dbReference type="ARBA" id="ARBA00023172"/>
    </source>
</evidence>
<dbReference type="Gene3D" id="3.40.50.10130">
    <property type="match status" value="1"/>
</dbReference>
<dbReference type="InterPro" id="IPR006166">
    <property type="entry name" value="ERCC4_domain"/>
</dbReference>
<gene>
    <name evidence="16" type="ORF">PBRASI_LOCUS6765</name>
</gene>
<dbReference type="PANTHER" id="PTHR21077">
    <property type="entry name" value="EME1 PROTEIN"/>
    <property type="match status" value="1"/>
</dbReference>
<dbReference type="Pfam" id="PF02732">
    <property type="entry name" value="ERCC4"/>
    <property type="match status" value="1"/>
</dbReference>
<evidence type="ECO:0000256" key="7">
    <source>
        <dbReference type="ARBA" id="ARBA00022763"/>
    </source>
</evidence>
<dbReference type="GO" id="GO:0005634">
    <property type="term" value="C:nucleus"/>
    <property type="evidence" value="ECO:0007669"/>
    <property type="project" value="UniProtKB-SubCell"/>
</dbReference>
<evidence type="ECO:0000256" key="5">
    <source>
        <dbReference type="ARBA" id="ARBA00022723"/>
    </source>
</evidence>
<evidence type="ECO:0000313" key="17">
    <source>
        <dbReference type="Proteomes" id="UP000789739"/>
    </source>
</evidence>
<proteinExistence type="inferred from homology"/>
<evidence type="ECO:0000256" key="8">
    <source>
        <dbReference type="ARBA" id="ARBA00022801"/>
    </source>
</evidence>
<dbReference type="GO" id="GO:0006302">
    <property type="term" value="P:double-strand break repair"/>
    <property type="evidence" value="ECO:0007669"/>
    <property type="project" value="TreeGrafter"/>
</dbReference>
<feature type="domain" description="ERCC4" evidence="15">
    <location>
        <begin position="228"/>
        <end position="484"/>
    </location>
</feature>
<dbReference type="OrthoDB" id="343092at2759"/>
<evidence type="ECO:0000256" key="2">
    <source>
        <dbReference type="ARBA" id="ARBA00004123"/>
    </source>
</evidence>
<dbReference type="Gene3D" id="1.10.150.670">
    <property type="entry name" value="Crossover junction endonuclease EME1, DNA-binding domain"/>
    <property type="match status" value="1"/>
</dbReference>
<dbReference type="PANTHER" id="PTHR21077:SF5">
    <property type="entry name" value="CROSSOVER JUNCTION ENDONUCLEASE MMS4"/>
    <property type="match status" value="1"/>
</dbReference>
<keyword evidence="4" id="KW-0540">Nuclease</keyword>
<evidence type="ECO:0000256" key="6">
    <source>
        <dbReference type="ARBA" id="ARBA00022759"/>
    </source>
</evidence>
<keyword evidence="5" id="KW-0479">Metal-binding</keyword>
<dbReference type="EMBL" id="CAJVPI010000941">
    <property type="protein sequence ID" value="CAG8583874.1"/>
    <property type="molecule type" value="Genomic_DNA"/>
</dbReference>
<dbReference type="InterPro" id="IPR042530">
    <property type="entry name" value="EME1/EME2_C"/>
</dbReference>
<keyword evidence="6" id="KW-0255">Endonuclease</keyword>
<evidence type="ECO:0000256" key="3">
    <source>
        <dbReference type="ARBA" id="ARBA00005313"/>
    </source>
</evidence>
<evidence type="ECO:0000256" key="12">
    <source>
        <dbReference type="ARBA" id="ARBA00023242"/>
    </source>
</evidence>
<keyword evidence="17" id="KW-1185">Reference proteome</keyword>
<reference evidence="16" key="1">
    <citation type="submission" date="2021-06" db="EMBL/GenBank/DDBJ databases">
        <authorList>
            <person name="Kallberg Y."/>
            <person name="Tangrot J."/>
            <person name="Rosling A."/>
        </authorList>
    </citation>
    <scope>NUCLEOTIDE SEQUENCE</scope>
    <source>
        <strain evidence="16">BR232B</strain>
    </source>
</reference>
<dbReference type="GO" id="GO:0008821">
    <property type="term" value="F:crossover junction DNA endonuclease activity"/>
    <property type="evidence" value="ECO:0007669"/>
    <property type="project" value="TreeGrafter"/>
</dbReference>
<evidence type="ECO:0000256" key="4">
    <source>
        <dbReference type="ARBA" id="ARBA00022722"/>
    </source>
</evidence>
<dbReference type="AlphaFoldDB" id="A0A9N9C242"/>
<dbReference type="GO" id="GO:0046872">
    <property type="term" value="F:metal ion binding"/>
    <property type="evidence" value="ECO:0007669"/>
    <property type="project" value="UniProtKB-KW"/>
</dbReference>
<comment type="similarity">
    <text evidence="3">Belongs to the EME1/MMS4 family.</text>
</comment>
<keyword evidence="10" id="KW-0233">DNA recombination</keyword>
<keyword evidence="13" id="KW-0469">Meiosis</keyword>
<keyword evidence="8" id="KW-0378">Hydrolase</keyword>
<dbReference type="GO" id="GO:0031573">
    <property type="term" value="P:mitotic intra-S DNA damage checkpoint signaling"/>
    <property type="evidence" value="ECO:0007669"/>
    <property type="project" value="TreeGrafter"/>
</dbReference>
<dbReference type="GO" id="GO:0003677">
    <property type="term" value="F:DNA binding"/>
    <property type="evidence" value="ECO:0007669"/>
    <property type="project" value="InterPro"/>
</dbReference>
<dbReference type="Proteomes" id="UP000789739">
    <property type="component" value="Unassembled WGS sequence"/>
</dbReference>
<dbReference type="GO" id="GO:0000712">
    <property type="term" value="P:resolution of meiotic recombination intermediates"/>
    <property type="evidence" value="ECO:0007669"/>
    <property type="project" value="TreeGrafter"/>
</dbReference>
<dbReference type="GO" id="GO:0031297">
    <property type="term" value="P:replication fork processing"/>
    <property type="evidence" value="ECO:0007669"/>
    <property type="project" value="TreeGrafter"/>
</dbReference>
<comment type="caution">
    <text evidence="16">The sequence shown here is derived from an EMBL/GenBank/DDBJ whole genome shotgun (WGS) entry which is preliminary data.</text>
</comment>
<keyword evidence="11" id="KW-0234">DNA repair</keyword>
<evidence type="ECO:0000256" key="13">
    <source>
        <dbReference type="ARBA" id="ARBA00023254"/>
    </source>
</evidence>